<comment type="subcellular location">
    <subcellularLocation>
        <location evidence="2">Secreted</location>
    </subcellularLocation>
</comment>
<dbReference type="InterPro" id="IPR013830">
    <property type="entry name" value="SGNH_hydro"/>
</dbReference>
<dbReference type="Gene3D" id="2.60.120.260">
    <property type="entry name" value="Galactose-binding domain-like"/>
    <property type="match status" value="1"/>
</dbReference>
<evidence type="ECO:0000256" key="1">
    <source>
        <dbReference type="ARBA" id="ARBA00001913"/>
    </source>
</evidence>
<reference evidence="9 10" key="1">
    <citation type="submission" date="2024-09" db="EMBL/GenBank/DDBJ databases">
        <authorList>
            <person name="Sun Q."/>
            <person name="Mori K."/>
        </authorList>
    </citation>
    <scope>NUCLEOTIDE SEQUENCE [LARGE SCALE GENOMIC DNA]</scope>
    <source>
        <strain evidence="9 10">CCM 7904</strain>
    </source>
</reference>
<dbReference type="PROSITE" id="PS00330">
    <property type="entry name" value="HEMOLYSIN_CALCIUM"/>
    <property type="match status" value="4"/>
</dbReference>
<dbReference type="InterPro" id="IPR013858">
    <property type="entry name" value="Peptidase_M10B_C"/>
</dbReference>
<keyword evidence="10" id="KW-1185">Reference proteome</keyword>
<evidence type="ECO:0000313" key="9">
    <source>
        <dbReference type="EMBL" id="MFC0199398.1"/>
    </source>
</evidence>
<gene>
    <name evidence="9" type="ORF">ACFFIZ_03440</name>
</gene>
<dbReference type="Pfam" id="PF00353">
    <property type="entry name" value="HemolysinCabind"/>
    <property type="match status" value="3"/>
</dbReference>
<dbReference type="Gene3D" id="2.150.10.10">
    <property type="entry name" value="Serralysin-like metalloprotease, C-terminal"/>
    <property type="match status" value="2"/>
</dbReference>
<protein>
    <submittedName>
        <fullName evidence="9">Nucleoside hydrolase-like domain-containing protein</fullName>
    </submittedName>
</protein>
<dbReference type="InterPro" id="IPR011049">
    <property type="entry name" value="Serralysin-like_metalloprot_C"/>
</dbReference>
<dbReference type="SUPFAM" id="SSF53590">
    <property type="entry name" value="Nucleoside hydrolase"/>
    <property type="match status" value="1"/>
</dbReference>
<dbReference type="InterPro" id="IPR036452">
    <property type="entry name" value="Ribo_hydro-like"/>
</dbReference>
<dbReference type="InterPro" id="IPR018511">
    <property type="entry name" value="Hemolysin-typ_Ca-bd_CS"/>
</dbReference>
<evidence type="ECO:0000259" key="8">
    <source>
        <dbReference type="Pfam" id="PF13472"/>
    </source>
</evidence>
<dbReference type="InterPro" id="IPR008979">
    <property type="entry name" value="Galactose-bd-like_sf"/>
</dbReference>
<accession>A0ABV6CF99</accession>
<evidence type="ECO:0000256" key="4">
    <source>
        <dbReference type="ARBA" id="ARBA00022737"/>
    </source>
</evidence>
<organism evidence="9 10">
    <name type="scientific">Paracoccus rhizosphaerae</name>
    <dbReference type="NCBI Taxonomy" id="1133347"/>
    <lineage>
        <taxon>Bacteria</taxon>
        <taxon>Pseudomonadati</taxon>
        <taxon>Pseudomonadota</taxon>
        <taxon>Alphaproteobacteria</taxon>
        <taxon>Rhodobacterales</taxon>
        <taxon>Paracoccaceae</taxon>
        <taxon>Paracoccus</taxon>
    </lineage>
</organism>
<evidence type="ECO:0000259" key="6">
    <source>
        <dbReference type="Pfam" id="PF07632"/>
    </source>
</evidence>
<keyword evidence="3" id="KW-0964">Secreted</keyword>
<dbReference type="Pfam" id="PF07632">
    <property type="entry name" value="Sde182_NH-like"/>
    <property type="match status" value="1"/>
</dbReference>
<comment type="cofactor">
    <cofactor evidence="1">
        <name>Ca(2+)</name>
        <dbReference type="ChEBI" id="CHEBI:29108"/>
    </cofactor>
</comment>
<comment type="caution">
    <text evidence="9">The sequence shown here is derived from an EMBL/GenBank/DDBJ whole genome shotgun (WGS) entry which is preliminary data.</text>
</comment>
<keyword evidence="4" id="KW-0677">Repeat</keyword>
<dbReference type="InterPro" id="IPR011483">
    <property type="entry name" value="Sde182_NH-like"/>
</dbReference>
<proteinExistence type="predicted"/>
<dbReference type="SUPFAM" id="SSF52266">
    <property type="entry name" value="SGNH hydrolase"/>
    <property type="match status" value="1"/>
</dbReference>
<dbReference type="Gene3D" id="3.90.245.10">
    <property type="entry name" value="Ribonucleoside hydrolase-like"/>
    <property type="match status" value="1"/>
</dbReference>
<evidence type="ECO:0000256" key="5">
    <source>
        <dbReference type="SAM" id="MobiDB-lite"/>
    </source>
</evidence>
<dbReference type="RefSeq" id="WP_265508824.1">
    <property type="nucleotide sequence ID" value="NZ_JAOTBE010000120.1"/>
</dbReference>
<feature type="domain" description="Peptidase M10 serralysin C-terminal" evidence="7">
    <location>
        <begin position="1024"/>
        <end position="1145"/>
    </location>
</feature>
<evidence type="ECO:0000313" key="10">
    <source>
        <dbReference type="Proteomes" id="UP001589795"/>
    </source>
</evidence>
<feature type="domain" description="Cellulose-binding Sde182 nucleoside hydrolase-like" evidence="6">
    <location>
        <begin position="5"/>
        <end position="255"/>
    </location>
</feature>
<dbReference type="InterPro" id="IPR036514">
    <property type="entry name" value="SGNH_hydro_sf"/>
</dbReference>
<dbReference type="SUPFAM" id="SSF49785">
    <property type="entry name" value="Galactose-binding domain-like"/>
    <property type="match status" value="1"/>
</dbReference>
<evidence type="ECO:0000256" key="2">
    <source>
        <dbReference type="ARBA" id="ARBA00004613"/>
    </source>
</evidence>
<feature type="region of interest" description="Disordered" evidence="5">
    <location>
        <begin position="300"/>
        <end position="326"/>
    </location>
</feature>
<dbReference type="EMBL" id="JBHLWQ010000036">
    <property type="protein sequence ID" value="MFC0199398.1"/>
    <property type="molecule type" value="Genomic_DNA"/>
</dbReference>
<dbReference type="PRINTS" id="PR00313">
    <property type="entry name" value="CABNDNGRPT"/>
</dbReference>
<dbReference type="Pfam" id="PF08548">
    <property type="entry name" value="Peptidase_M10_C"/>
    <property type="match status" value="1"/>
</dbReference>
<dbReference type="InterPro" id="IPR051532">
    <property type="entry name" value="Ester_Hydrolysis_Enzymes"/>
</dbReference>
<dbReference type="Pfam" id="PF13472">
    <property type="entry name" value="Lipase_GDSL_2"/>
    <property type="match status" value="1"/>
</dbReference>
<dbReference type="SUPFAM" id="SSF51120">
    <property type="entry name" value="beta-Roll"/>
    <property type="match status" value="3"/>
</dbReference>
<evidence type="ECO:0000259" key="7">
    <source>
        <dbReference type="Pfam" id="PF08548"/>
    </source>
</evidence>
<dbReference type="PANTHER" id="PTHR30383">
    <property type="entry name" value="THIOESTERASE 1/PROTEASE 1/LYSOPHOSPHOLIPASE L1"/>
    <property type="match status" value="1"/>
</dbReference>
<feature type="domain" description="SGNH hydrolase-type esterase" evidence="8">
    <location>
        <begin position="764"/>
        <end position="951"/>
    </location>
</feature>
<sequence length="1146" mass="120936">MPLPRVFISTDLRLDSAELDDAQSLVHALMYQDKMDIVGISATASKWGIQDGLVGDVRKILDVYGKDQEKLQAHSDNFKTAAELKAISWQGATAVAPSKGYSNSTDGSHAIVAEAREAAAAGEKLNVLTWGGETDLAQALHDAPDIAKHVRLFSINRQDNAAFDYIASNFKGKLDMWVDNQSSYFGMWKSEQSGYINGWHQEHADGHGNLGDLFADLSLRIHGQEGVKMGDSPTVLRFLSGDQNDPTKESWGGEFRKVSDRYYTDNPAYTRYGKVGAGSIAEDRAAWMGDFAERFDLLKDNGSAPAPAPAPAPTAPSADSLPAGSISGGVGNDTLNGNSANNIIFGLGGNDVIDGKGGADQMHGGTGNDVYWVDNSGDKTVEKAGEGYDWTHASVNWTLADHVEAMSLRTAANINGTGNASDNFINGNSGNNVILGMAGNDTLEGRGGNDTLIGGTGDDRLVGGTGVDSFRFAAGDGRDTVTDFSASGGEVLDIRGYSGYRELRSENGGTRVVLSDSDSILLEGVAKASLSGKNFRFDGTAPQGPVEAPAASPAPVLVLPTGGNLLVNGSFESSYVAPGKYADFGSVSGWNALPGGRIELWNALKGVYATDGDTFAELDFQGARDGFYQDVATVANQAYTLSFDLRGRPGSSPSTQQVEVVWNDKVVATTTPGSSWGTFTVDVTGTSGTDRLIIREVGSQSADGLGALLDDFSLVAKGSTSPAPAPVVPPAPEGDTVDFSASKRPVVADLQIDAGYRVLNIMPFGDSLTEGYVSKGNTESGGYRTFLWRGLAEKDIKVNMVGSLLDGPSSIDADHQGHRGWTINQLDASHKQFLENADPDVIMLMAGTNDSKTDTVQQMVAELRTLVTNISADRPDAIIMVGSLPPIRVGQYPQSMADKIKAYNEAMDPLIENLAKQGHNVVFVNMSLIQVSDMSSLSVDSGTHLSEAGYQKMADLWLKAFQDHLGLDETGIGLEREILTGVQNLVGSTYGDTLLGDGQNNSLSGLAGADTLDGRAGNDVLNGGTGSDRLIGGAGTDIMFGGSDTSRDTFVFNMASESRPGSARDTVHNFVSGTDKFDFSAFDANASASGHQDFSFSGTNAAAHSVWTATSGKDLILRADVTGDRTADFEVLVTDIASLATSDFLF</sequence>
<evidence type="ECO:0000256" key="3">
    <source>
        <dbReference type="ARBA" id="ARBA00022525"/>
    </source>
</evidence>
<dbReference type="InterPro" id="IPR001343">
    <property type="entry name" value="Hemolysn_Ca-bd"/>
</dbReference>
<dbReference type="PANTHER" id="PTHR30383:SF5">
    <property type="entry name" value="SGNH HYDROLASE-TYPE ESTERASE DOMAIN-CONTAINING PROTEIN"/>
    <property type="match status" value="1"/>
</dbReference>
<dbReference type="Proteomes" id="UP001589795">
    <property type="component" value="Unassembled WGS sequence"/>
</dbReference>
<dbReference type="Gene3D" id="3.40.50.1110">
    <property type="entry name" value="SGNH hydrolase"/>
    <property type="match status" value="1"/>
</dbReference>
<name>A0ABV6CF99_9RHOB</name>